<dbReference type="EMBL" id="JADGMQ010000018">
    <property type="protein sequence ID" value="MBI1622572.1"/>
    <property type="molecule type" value="Genomic_DNA"/>
</dbReference>
<dbReference type="RefSeq" id="WP_198478106.1">
    <property type="nucleotide sequence ID" value="NZ_JADGMQ010000018.1"/>
</dbReference>
<evidence type="ECO:0000313" key="2">
    <source>
        <dbReference type="Proteomes" id="UP000601789"/>
    </source>
</evidence>
<gene>
    <name evidence="1" type="ORF">IOD40_18090</name>
</gene>
<evidence type="ECO:0000313" key="1">
    <source>
        <dbReference type="EMBL" id="MBI1622572.1"/>
    </source>
</evidence>
<proteinExistence type="predicted"/>
<protein>
    <recommendedName>
        <fullName evidence="3">SpoVG protein</fullName>
    </recommendedName>
</protein>
<comment type="caution">
    <text evidence="1">The sequence shown here is derived from an EMBL/GenBank/DDBJ whole genome shotgun (WGS) entry which is preliminary data.</text>
</comment>
<organism evidence="1 2">
    <name type="scientific">Aquamicrobium zhengzhouense</name>
    <dbReference type="NCBI Taxonomy" id="2781738"/>
    <lineage>
        <taxon>Bacteria</taxon>
        <taxon>Pseudomonadati</taxon>
        <taxon>Pseudomonadota</taxon>
        <taxon>Alphaproteobacteria</taxon>
        <taxon>Hyphomicrobiales</taxon>
        <taxon>Phyllobacteriaceae</taxon>
        <taxon>Aquamicrobium</taxon>
    </lineage>
</organism>
<name>A0ABS0SGZ4_9HYPH</name>
<keyword evidence="2" id="KW-1185">Reference proteome</keyword>
<evidence type="ECO:0008006" key="3">
    <source>
        <dbReference type="Google" id="ProtNLM"/>
    </source>
</evidence>
<reference evidence="1 2" key="1">
    <citation type="submission" date="2020-10" db="EMBL/GenBank/DDBJ databases">
        <title>Aquamicrobium zhengzhouensis sp. nov., a exopolysaccharide producing bacterium isolated from farmland soil.</title>
        <authorList>
            <person name="Wang X."/>
        </authorList>
    </citation>
    <scope>NUCLEOTIDE SEQUENCE [LARGE SCALE GENOMIC DNA]</scope>
    <source>
        <strain evidence="2">cd-1</strain>
    </source>
</reference>
<dbReference type="Proteomes" id="UP000601789">
    <property type="component" value="Unassembled WGS sequence"/>
</dbReference>
<sequence length="84" mass="8823">MKILSIRSALPGGGNVRARVDVETTAGIRLFNIAIKETPQGWRAYAPSAFGGATATFTPEVAAQIVAAARSAMGEIRQHDNRAA</sequence>
<accession>A0ABS0SGZ4</accession>